<keyword evidence="11" id="KW-1185">Reference proteome</keyword>
<dbReference type="Proteomes" id="UP000317544">
    <property type="component" value="Chromosome"/>
</dbReference>
<dbReference type="AlphaFoldDB" id="A0A455T9S8"/>
<dbReference type="GO" id="GO:0005737">
    <property type="term" value="C:cytoplasm"/>
    <property type="evidence" value="ECO:0007669"/>
    <property type="project" value="UniProtKB-SubCell"/>
</dbReference>
<dbReference type="InterPro" id="IPR012795">
    <property type="entry name" value="tRNA_Ile_lys_synt_N"/>
</dbReference>
<keyword evidence="2 8" id="KW-0963">Cytoplasm</keyword>
<evidence type="ECO:0000256" key="8">
    <source>
        <dbReference type="HAMAP-Rule" id="MF_01161"/>
    </source>
</evidence>
<keyword evidence="6 8" id="KW-0067">ATP-binding</keyword>
<dbReference type="HAMAP" id="MF_01161">
    <property type="entry name" value="tRNA_Ile_lys_synt"/>
    <property type="match status" value="1"/>
</dbReference>
<keyword evidence="4 8" id="KW-0819">tRNA processing</keyword>
<comment type="similarity">
    <text evidence="8">Belongs to the tRNA(Ile)-lysidine synthase family.</text>
</comment>
<reference evidence="10 11" key="1">
    <citation type="journal article" date="2019" name="Proc. Natl. Acad. Sci. U.S.A.">
        <title>Exaggeration and cooption of innate immunity for social defense.</title>
        <authorList>
            <person name="Kutsukake M."/>
            <person name="Moriyama M."/>
            <person name="Shigenobu S."/>
            <person name="Meng X.-Y."/>
            <person name="Nikoh N."/>
            <person name="Noda C."/>
            <person name="Kobayashi S."/>
            <person name="Fukatsu T."/>
        </authorList>
    </citation>
    <scope>NUCLEOTIDE SEQUENCE [LARGE SCALE GENOMIC DNA]</scope>
    <source>
        <strain evidence="10 11">Nmo</strain>
    </source>
</reference>
<evidence type="ECO:0000256" key="2">
    <source>
        <dbReference type="ARBA" id="ARBA00022490"/>
    </source>
</evidence>
<evidence type="ECO:0000256" key="7">
    <source>
        <dbReference type="ARBA" id="ARBA00048539"/>
    </source>
</evidence>
<dbReference type="RefSeq" id="WP_158344608.1">
    <property type="nucleotide sequence ID" value="NZ_AP019379.1"/>
</dbReference>
<comment type="domain">
    <text evidence="8">The N-terminal region contains the highly conserved SGGXDS motif, predicted to be a P-loop motif involved in ATP binding.</text>
</comment>
<dbReference type="InterPro" id="IPR012796">
    <property type="entry name" value="Lysidine-tRNA-synth_C"/>
</dbReference>
<dbReference type="Gene3D" id="3.40.50.620">
    <property type="entry name" value="HUPs"/>
    <property type="match status" value="1"/>
</dbReference>
<evidence type="ECO:0000313" key="11">
    <source>
        <dbReference type="Proteomes" id="UP000317544"/>
    </source>
</evidence>
<dbReference type="OrthoDB" id="9807403at2"/>
<dbReference type="GO" id="GO:0032267">
    <property type="term" value="F:tRNA(Ile)-lysidine synthase activity"/>
    <property type="evidence" value="ECO:0007669"/>
    <property type="project" value="UniProtKB-EC"/>
</dbReference>
<dbReference type="SUPFAM" id="SSF56037">
    <property type="entry name" value="PheT/TilS domain"/>
    <property type="match status" value="1"/>
</dbReference>
<gene>
    <name evidence="8 10" type="primary">tilS</name>
    <name evidence="10" type="ORF">BUCNMO_088</name>
</gene>
<dbReference type="SUPFAM" id="SSF82829">
    <property type="entry name" value="MesJ substrate recognition domain-like"/>
    <property type="match status" value="1"/>
</dbReference>
<name>A0A455T9S8_9GAMM</name>
<comment type="function">
    <text evidence="8">Ligates lysine onto the cytidine present at position 34 of the AUA codon-specific tRNA(Ile) that contains the anticodon CAU, in an ATP-dependent manner. Cytidine is converted to lysidine, thus changing the amino acid specificity of the tRNA from methionine to isoleucine.</text>
</comment>
<dbReference type="SUPFAM" id="SSF52402">
    <property type="entry name" value="Adenine nucleotide alpha hydrolases-like"/>
    <property type="match status" value="1"/>
</dbReference>
<dbReference type="Gene3D" id="1.20.59.20">
    <property type="match status" value="1"/>
</dbReference>
<evidence type="ECO:0000256" key="5">
    <source>
        <dbReference type="ARBA" id="ARBA00022741"/>
    </source>
</evidence>
<dbReference type="EMBL" id="AP019379">
    <property type="protein sequence ID" value="BBI01107.1"/>
    <property type="molecule type" value="Genomic_DNA"/>
</dbReference>
<dbReference type="NCBIfam" id="TIGR02432">
    <property type="entry name" value="lysidine_TilS_N"/>
    <property type="match status" value="1"/>
</dbReference>
<accession>A0A455T9S8</accession>
<dbReference type="Pfam" id="PF01171">
    <property type="entry name" value="ATP_bind_3"/>
    <property type="match status" value="1"/>
</dbReference>
<evidence type="ECO:0000256" key="1">
    <source>
        <dbReference type="ARBA" id="ARBA00004496"/>
    </source>
</evidence>
<evidence type="ECO:0000313" key="10">
    <source>
        <dbReference type="EMBL" id="BBI01107.1"/>
    </source>
</evidence>
<dbReference type="NCBIfam" id="TIGR02433">
    <property type="entry name" value="lysidine_TilS_C"/>
    <property type="match status" value="1"/>
</dbReference>
<organism evidence="10 11">
    <name type="scientific">Buchnera aphidicola</name>
    <name type="common">Nipponaphis monzeni</name>
    <dbReference type="NCBI Taxonomy" id="2495405"/>
    <lineage>
        <taxon>Bacteria</taxon>
        <taxon>Pseudomonadati</taxon>
        <taxon>Pseudomonadota</taxon>
        <taxon>Gammaproteobacteria</taxon>
        <taxon>Enterobacterales</taxon>
        <taxon>Erwiniaceae</taxon>
        <taxon>Buchnera</taxon>
    </lineage>
</organism>
<dbReference type="InterPro" id="IPR012094">
    <property type="entry name" value="tRNA_Ile_lys_synt"/>
</dbReference>
<proteinExistence type="inferred from homology"/>
<dbReference type="CDD" id="cd01992">
    <property type="entry name" value="TilS_N"/>
    <property type="match status" value="1"/>
</dbReference>
<dbReference type="SMART" id="SM00977">
    <property type="entry name" value="TilS_C"/>
    <property type="match status" value="1"/>
</dbReference>
<feature type="binding site" evidence="8">
    <location>
        <begin position="20"/>
        <end position="25"/>
    </location>
    <ligand>
        <name>ATP</name>
        <dbReference type="ChEBI" id="CHEBI:30616"/>
    </ligand>
</feature>
<dbReference type="GO" id="GO:0006400">
    <property type="term" value="P:tRNA modification"/>
    <property type="evidence" value="ECO:0007669"/>
    <property type="project" value="UniProtKB-UniRule"/>
</dbReference>
<dbReference type="InterPro" id="IPR015262">
    <property type="entry name" value="tRNA_Ile_lys_synt_subst-bd"/>
</dbReference>
<dbReference type="GO" id="GO:0005524">
    <property type="term" value="F:ATP binding"/>
    <property type="evidence" value="ECO:0007669"/>
    <property type="project" value="UniProtKB-UniRule"/>
</dbReference>
<evidence type="ECO:0000259" key="9">
    <source>
        <dbReference type="SMART" id="SM00977"/>
    </source>
</evidence>
<dbReference type="Pfam" id="PF09179">
    <property type="entry name" value="TilS"/>
    <property type="match status" value="1"/>
</dbReference>
<keyword evidence="3 8" id="KW-0436">Ligase</keyword>
<dbReference type="PANTHER" id="PTHR43033:SF1">
    <property type="entry name" value="TRNA(ILE)-LYSIDINE SYNTHASE-RELATED"/>
    <property type="match status" value="1"/>
</dbReference>
<keyword evidence="5 8" id="KW-0547">Nucleotide-binding</keyword>
<comment type="subcellular location">
    <subcellularLocation>
        <location evidence="1 8">Cytoplasm</location>
    </subcellularLocation>
</comment>
<dbReference type="InterPro" id="IPR014729">
    <property type="entry name" value="Rossmann-like_a/b/a_fold"/>
</dbReference>
<dbReference type="InterPro" id="IPR011063">
    <property type="entry name" value="TilS/TtcA_N"/>
</dbReference>
<evidence type="ECO:0000256" key="3">
    <source>
        <dbReference type="ARBA" id="ARBA00022598"/>
    </source>
</evidence>
<sequence>MIKHIFKYITFNSSILIAYSGGIDSTVLLHQFINLKKNNKNLIIRAIHINHNMDYNSDKWVQHCKEECKRHSIPIVIETITKKITSNIECQLRTIRYTLIKKCILPQEVLVTAHHLNDQVETMFLALKRGSGPNGLKGITECSNLGHNKIIRPLLKVSKTTIQNWAKKKKLLWITDHSNNNIKYDRNFLRLKVIPIIDKRWPSFIKSCLTTANICKNTEVIVKNVAKNLLSKYILNNLSLKVHEFIYIAEEYRNLILREWIYKITKKYISYKKIQKIYYEVINSKNEANPKLVFYKYQIRKYRNIIYCIPDIPLSLKNLIIFWHNPTQTLVLPFNLGKLTIHKYGNQMIQPNKNDLINIRFQYQGKLSIVGRHKKRTFKKILQELSIPPWKREITPLLFYNNKFISAIGIFVNKQKLLKENKMWTICWDRCF</sequence>
<dbReference type="EC" id="6.3.4.19" evidence="8"/>
<feature type="domain" description="Lysidine-tRNA(Ile) synthetase C-terminal" evidence="9">
    <location>
        <begin position="357"/>
        <end position="428"/>
    </location>
</feature>
<dbReference type="PANTHER" id="PTHR43033">
    <property type="entry name" value="TRNA(ILE)-LYSIDINE SYNTHASE-RELATED"/>
    <property type="match status" value="1"/>
</dbReference>
<protein>
    <recommendedName>
        <fullName evidence="8">tRNA(Ile)-lysidine synthase</fullName>
        <ecNumber evidence="8">6.3.4.19</ecNumber>
    </recommendedName>
    <alternativeName>
        <fullName evidence="8">tRNA(Ile)-2-lysyl-cytidine synthase</fullName>
    </alternativeName>
    <alternativeName>
        <fullName evidence="8">tRNA(Ile)-lysidine synthetase</fullName>
    </alternativeName>
</protein>
<dbReference type="Pfam" id="PF11734">
    <property type="entry name" value="TilS_C"/>
    <property type="match status" value="1"/>
</dbReference>
<comment type="catalytic activity">
    <reaction evidence="7 8">
        <text>cytidine(34) in tRNA(Ile2) + L-lysine + ATP = lysidine(34) in tRNA(Ile2) + AMP + diphosphate + H(+)</text>
        <dbReference type="Rhea" id="RHEA:43744"/>
        <dbReference type="Rhea" id="RHEA-COMP:10625"/>
        <dbReference type="Rhea" id="RHEA-COMP:10670"/>
        <dbReference type="ChEBI" id="CHEBI:15378"/>
        <dbReference type="ChEBI" id="CHEBI:30616"/>
        <dbReference type="ChEBI" id="CHEBI:32551"/>
        <dbReference type="ChEBI" id="CHEBI:33019"/>
        <dbReference type="ChEBI" id="CHEBI:82748"/>
        <dbReference type="ChEBI" id="CHEBI:83665"/>
        <dbReference type="ChEBI" id="CHEBI:456215"/>
        <dbReference type="EC" id="6.3.4.19"/>
    </reaction>
</comment>
<evidence type="ECO:0000256" key="4">
    <source>
        <dbReference type="ARBA" id="ARBA00022694"/>
    </source>
</evidence>
<evidence type="ECO:0000256" key="6">
    <source>
        <dbReference type="ARBA" id="ARBA00022840"/>
    </source>
</evidence>